<feature type="transmembrane region" description="Helical" evidence="2">
    <location>
        <begin position="128"/>
        <end position="147"/>
    </location>
</feature>
<evidence type="ECO:0000256" key="1">
    <source>
        <dbReference type="SAM" id="MobiDB-lite"/>
    </source>
</evidence>
<protein>
    <recommendedName>
        <fullName evidence="3">DUF8163 domain-containing protein</fullName>
    </recommendedName>
</protein>
<keyword evidence="5" id="KW-1185">Reference proteome</keyword>
<dbReference type="AlphaFoldDB" id="A0A4S3TPA6"/>
<dbReference type="RefSeq" id="WP_141464075.1">
    <property type="nucleotide sequence ID" value="NZ_RBZW01000021.1"/>
</dbReference>
<keyword evidence="2" id="KW-0812">Transmembrane</keyword>
<name>A0A4S3TPA6_9EURY</name>
<comment type="caution">
    <text evidence="4">The sequence shown here is derived from an EMBL/GenBank/DDBJ whole genome shotgun (WGS) entry which is preliminary data.</text>
</comment>
<dbReference type="Proteomes" id="UP000318864">
    <property type="component" value="Unassembled WGS sequence"/>
</dbReference>
<accession>A0A4S3TPA6</accession>
<feature type="region of interest" description="Disordered" evidence="1">
    <location>
        <begin position="162"/>
        <end position="189"/>
    </location>
</feature>
<feature type="transmembrane region" description="Helical" evidence="2">
    <location>
        <begin position="51"/>
        <end position="72"/>
    </location>
</feature>
<keyword evidence="2" id="KW-1133">Transmembrane helix</keyword>
<gene>
    <name evidence="4" type="ORF">D8Y22_07445</name>
</gene>
<evidence type="ECO:0000259" key="3">
    <source>
        <dbReference type="Pfam" id="PF26496"/>
    </source>
</evidence>
<dbReference type="InterPro" id="IPR058477">
    <property type="entry name" value="DUF8163"/>
</dbReference>
<feature type="transmembrane region" description="Helical" evidence="2">
    <location>
        <begin position="102"/>
        <end position="122"/>
    </location>
</feature>
<evidence type="ECO:0000313" key="5">
    <source>
        <dbReference type="Proteomes" id="UP000318864"/>
    </source>
</evidence>
<evidence type="ECO:0000313" key="4">
    <source>
        <dbReference type="EMBL" id="THE65053.1"/>
    </source>
</evidence>
<keyword evidence="2" id="KW-0472">Membrane</keyword>
<feature type="transmembrane region" description="Helical" evidence="2">
    <location>
        <begin position="22"/>
        <end position="44"/>
    </location>
</feature>
<feature type="compositionally biased region" description="Basic and acidic residues" evidence="1">
    <location>
        <begin position="177"/>
        <end position="189"/>
    </location>
</feature>
<sequence>MTTSAETCQTPIETARSNAEPAMLVLLCLSLWVTVGPPAIGIWLGTVLAWYVLETPAALAVGFVGLAAVPTYTLEGETALLAPTAYVLVALAAGFRTPHPVAFGVAVVVTTSGLVGVGWLLIASGPGSVWIAGLALLVVLVWCVLGLDRYERVALGLLEGSSERDEPTDADTTTQTDRTETDRTGSTEL</sequence>
<proteinExistence type="predicted"/>
<dbReference type="EMBL" id="RBZW01000021">
    <property type="protein sequence ID" value="THE65053.1"/>
    <property type="molecule type" value="Genomic_DNA"/>
</dbReference>
<feature type="domain" description="DUF8163" evidence="3">
    <location>
        <begin position="9"/>
        <end position="162"/>
    </location>
</feature>
<reference evidence="4 5" key="1">
    <citation type="submission" date="2018-10" db="EMBL/GenBank/DDBJ databases">
        <title>Natronolimnobius sp. XQ-INN 246 isolated from Inner Mongolia Autonomous Region of China.</title>
        <authorList>
            <person name="Xue Q."/>
        </authorList>
    </citation>
    <scope>NUCLEOTIDE SEQUENCE [LARGE SCALE GENOMIC DNA]</scope>
    <source>
        <strain evidence="4 5">XQ-INN 246</strain>
    </source>
</reference>
<evidence type="ECO:0000256" key="2">
    <source>
        <dbReference type="SAM" id="Phobius"/>
    </source>
</evidence>
<organism evidence="4 5">
    <name type="scientific">Salinadaptatus halalkaliphilus</name>
    <dbReference type="NCBI Taxonomy" id="2419781"/>
    <lineage>
        <taxon>Archaea</taxon>
        <taxon>Methanobacteriati</taxon>
        <taxon>Methanobacteriota</taxon>
        <taxon>Stenosarchaea group</taxon>
        <taxon>Halobacteria</taxon>
        <taxon>Halobacteriales</taxon>
        <taxon>Natrialbaceae</taxon>
        <taxon>Salinadaptatus</taxon>
    </lineage>
</organism>
<dbReference type="Pfam" id="PF26496">
    <property type="entry name" value="DUF8163"/>
    <property type="match status" value="1"/>
</dbReference>